<keyword evidence="7 9" id="KW-0472">Membrane</keyword>
<feature type="transmembrane region" description="Helical" evidence="9">
    <location>
        <begin position="138"/>
        <end position="157"/>
    </location>
</feature>
<dbReference type="InterPro" id="IPR000522">
    <property type="entry name" value="ABC_transptr_permease_BtuC"/>
</dbReference>
<keyword evidence="4" id="KW-1003">Cell membrane</keyword>
<feature type="transmembrane region" description="Helical" evidence="9">
    <location>
        <begin position="298"/>
        <end position="317"/>
    </location>
</feature>
<evidence type="ECO:0000256" key="9">
    <source>
        <dbReference type="SAM" id="Phobius"/>
    </source>
</evidence>
<keyword evidence="5 9" id="KW-0812">Transmembrane</keyword>
<proteinExistence type="inferred from homology"/>
<name>A0ABQ2X7E2_9ACTN</name>
<protein>
    <submittedName>
        <fullName evidence="10">Iron ABC transporter permease</fullName>
    </submittedName>
</protein>
<reference evidence="11" key="1">
    <citation type="journal article" date="2019" name="Int. J. Syst. Evol. Microbiol.">
        <title>The Global Catalogue of Microorganisms (GCM) 10K type strain sequencing project: providing services to taxonomists for standard genome sequencing and annotation.</title>
        <authorList>
            <consortium name="The Broad Institute Genomics Platform"/>
            <consortium name="The Broad Institute Genome Sequencing Center for Infectious Disease"/>
            <person name="Wu L."/>
            <person name="Ma J."/>
        </authorList>
    </citation>
    <scope>NUCLEOTIDE SEQUENCE [LARGE SCALE GENOMIC DNA]</scope>
    <source>
        <strain evidence="11">JCM 4866</strain>
    </source>
</reference>
<dbReference type="Proteomes" id="UP000617743">
    <property type="component" value="Unassembled WGS sequence"/>
</dbReference>
<comment type="similarity">
    <text evidence="2">Belongs to the binding-protein-dependent transport system permease family. FecCD subfamily.</text>
</comment>
<feature type="transmembrane region" description="Helical" evidence="9">
    <location>
        <begin position="111"/>
        <end position="132"/>
    </location>
</feature>
<gene>
    <name evidence="10" type="ORF">GCM10010383_36120</name>
</gene>
<dbReference type="Gene3D" id="1.10.3470.10">
    <property type="entry name" value="ABC transporter involved in vitamin B12 uptake, BtuC"/>
    <property type="match status" value="1"/>
</dbReference>
<evidence type="ECO:0000313" key="10">
    <source>
        <dbReference type="EMBL" id="GGX02618.1"/>
    </source>
</evidence>
<evidence type="ECO:0000256" key="7">
    <source>
        <dbReference type="ARBA" id="ARBA00023136"/>
    </source>
</evidence>
<evidence type="ECO:0000256" key="2">
    <source>
        <dbReference type="ARBA" id="ARBA00007935"/>
    </source>
</evidence>
<dbReference type="Pfam" id="PF01032">
    <property type="entry name" value="FecCD"/>
    <property type="match status" value="1"/>
</dbReference>
<accession>A0ABQ2X7E2</accession>
<evidence type="ECO:0000256" key="3">
    <source>
        <dbReference type="ARBA" id="ARBA00022448"/>
    </source>
</evidence>
<keyword evidence="11" id="KW-1185">Reference proteome</keyword>
<feature type="transmembrane region" description="Helical" evidence="9">
    <location>
        <begin position="169"/>
        <end position="192"/>
    </location>
</feature>
<evidence type="ECO:0000313" key="11">
    <source>
        <dbReference type="Proteomes" id="UP000617743"/>
    </source>
</evidence>
<dbReference type="InterPro" id="IPR037294">
    <property type="entry name" value="ABC_BtuC-like"/>
</dbReference>
<organism evidence="10 11">
    <name type="scientific">Streptomyces lomondensis</name>
    <dbReference type="NCBI Taxonomy" id="68229"/>
    <lineage>
        <taxon>Bacteria</taxon>
        <taxon>Bacillati</taxon>
        <taxon>Actinomycetota</taxon>
        <taxon>Actinomycetes</taxon>
        <taxon>Kitasatosporales</taxon>
        <taxon>Streptomycetaceae</taxon>
        <taxon>Streptomyces</taxon>
    </lineage>
</organism>
<evidence type="ECO:0000256" key="1">
    <source>
        <dbReference type="ARBA" id="ARBA00004651"/>
    </source>
</evidence>
<evidence type="ECO:0000256" key="8">
    <source>
        <dbReference type="SAM" id="MobiDB-lite"/>
    </source>
</evidence>
<evidence type="ECO:0000256" key="6">
    <source>
        <dbReference type="ARBA" id="ARBA00022989"/>
    </source>
</evidence>
<keyword evidence="6 9" id="KW-1133">Transmembrane helix</keyword>
<dbReference type="SUPFAM" id="SSF81345">
    <property type="entry name" value="ABC transporter involved in vitamin B12 uptake, BtuC"/>
    <property type="match status" value="1"/>
</dbReference>
<sequence>MPAETTAPARPEKPSPAPPARRRTSTRTLAVLGALLLLLAAVLLSLAIGSRSLPVSVVVDALRHDDGSTAASVIWDVRVPRTLAGIAAGAALGVAGALIQALTRNPLADPGLLGVNAGAATGVVLSITVLGLTSLWASVWFALAGAVMAGLLVYGLASGGRGGATPERLALGGAVIAAVFTGISQTLMLLDAQALDQLRFWSVGSLARADSATLTTITPFVAVGLVVALGLVRPLNAMALGDDAARSLGAHLHRTRFLGLLAVTLLCGAATSAVGPLVFVGLAVPHMARMIAGADQRWTLPLSLLLAPALLLFADVLGRVAVRPDELDAGVVTAVVGAPVFIALVRHRRVVAA</sequence>
<feature type="transmembrane region" description="Helical" evidence="9">
    <location>
        <begin position="82"/>
        <end position="99"/>
    </location>
</feature>
<dbReference type="EMBL" id="BMWC01000004">
    <property type="protein sequence ID" value="GGX02618.1"/>
    <property type="molecule type" value="Genomic_DNA"/>
</dbReference>
<feature type="transmembrane region" description="Helical" evidence="9">
    <location>
        <begin position="329"/>
        <end position="347"/>
    </location>
</feature>
<evidence type="ECO:0000256" key="4">
    <source>
        <dbReference type="ARBA" id="ARBA00022475"/>
    </source>
</evidence>
<dbReference type="PANTHER" id="PTHR30472:SF1">
    <property type="entry name" value="FE(3+) DICITRATE TRANSPORT SYSTEM PERMEASE PROTEIN FECC-RELATED"/>
    <property type="match status" value="1"/>
</dbReference>
<keyword evidence="3" id="KW-0813">Transport</keyword>
<evidence type="ECO:0000256" key="5">
    <source>
        <dbReference type="ARBA" id="ARBA00022692"/>
    </source>
</evidence>
<dbReference type="RefSeq" id="WP_190051227.1">
    <property type="nucleotide sequence ID" value="NZ_BMWC01000004.1"/>
</dbReference>
<feature type="region of interest" description="Disordered" evidence="8">
    <location>
        <begin position="1"/>
        <end position="24"/>
    </location>
</feature>
<dbReference type="PANTHER" id="PTHR30472">
    <property type="entry name" value="FERRIC ENTEROBACTIN TRANSPORT SYSTEM PERMEASE PROTEIN"/>
    <property type="match status" value="1"/>
</dbReference>
<comment type="caution">
    <text evidence="10">The sequence shown here is derived from an EMBL/GenBank/DDBJ whole genome shotgun (WGS) entry which is preliminary data.</text>
</comment>
<feature type="transmembrane region" description="Helical" evidence="9">
    <location>
        <begin position="257"/>
        <end position="278"/>
    </location>
</feature>
<feature type="transmembrane region" description="Helical" evidence="9">
    <location>
        <begin position="29"/>
        <end position="48"/>
    </location>
</feature>
<comment type="subcellular location">
    <subcellularLocation>
        <location evidence="1">Cell membrane</location>
        <topology evidence="1">Multi-pass membrane protein</topology>
    </subcellularLocation>
</comment>
<feature type="transmembrane region" description="Helical" evidence="9">
    <location>
        <begin position="212"/>
        <end position="236"/>
    </location>
</feature>
<dbReference type="CDD" id="cd06550">
    <property type="entry name" value="TM_ABC_iron-siderophores_like"/>
    <property type="match status" value="1"/>
</dbReference>